<feature type="transmembrane region" description="Helical" evidence="2">
    <location>
        <begin position="27"/>
        <end position="52"/>
    </location>
</feature>
<keyword evidence="2" id="KW-0812">Transmembrane</keyword>
<protein>
    <submittedName>
        <fullName evidence="3">Uncharacterized protein</fullName>
    </submittedName>
</protein>
<evidence type="ECO:0000256" key="2">
    <source>
        <dbReference type="SAM" id="Phobius"/>
    </source>
</evidence>
<dbReference type="AlphaFoldDB" id="A0A224YFV2"/>
<sequence length="207" mass="22405">MGGVLARPFSKHRAGSTPISRRSAMRIILIVQLGVGVAVVPVAAVVVAAAAAGRLPILRAWWTREGGRGFLRNGKAACTRWTRSLRRSPAKNPDACRRARKKWKVSRVQREEKCGMNKWRVKVLAAYTCTRHNVAEGCGETWKPLSGPNTGNCYATGGSYALKDGGAAREEENKDGRRRCGESPPKHAGDRRASVTIFARPASVSAA</sequence>
<keyword evidence="2" id="KW-0472">Membrane</keyword>
<feature type="region of interest" description="Disordered" evidence="1">
    <location>
        <begin position="164"/>
        <end position="207"/>
    </location>
</feature>
<proteinExistence type="predicted"/>
<evidence type="ECO:0000256" key="1">
    <source>
        <dbReference type="SAM" id="MobiDB-lite"/>
    </source>
</evidence>
<dbReference type="EMBL" id="GFPF01001937">
    <property type="protein sequence ID" value="MAA13083.1"/>
    <property type="molecule type" value="Transcribed_RNA"/>
</dbReference>
<organism evidence="3">
    <name type="scientific">Rhipicephalus zambeziensis</name>
    <dbReference type="NCBI Taxonomy" id="60191"/>
    <lineage>
        <taxon>Eukaryota</taxon>
        <taxon>Metazoa</taxon>
        <taxon>Ecdysozoa</taxon>
        <taxon>Arthropoda</taxon>
        <taxon>Chelicerata</taxon>
        <taxon>Arachnida</taxon>
        <taxon>Acari</taxon>
        <taxon>Parasitiformes</taxon>
        <taxon>Ixodida</taxon>
        <taxon>Ixodoidea</taxon>
        <taxon>Ixodidae</taxon>
        <taxon>Rhipicephalinae</taxon>
        <taxon>Rhipicephalus</taxon>
        <taxon>Rhipicephalus</taxon>
    </lineage>
</organism>
<feature type="compositionally biased region" description="Basic and acidic residues" evidence="1">
    <location>
        <begin position="166"/>
        <end position="193"/>
    </location>
</feature>
<evidence type="ECO:0000313" key="3">
    <source>
        <dbReference type="EMBL" id="MAA13083.1"/>
    </source>
</evidence>
<accession>A0A224YFV2</accession>
<name>A0A224YFV2_9ACAR</name>
<keyword evidence="2" id="KW-1133">Transmembrane helix</keyword>
<reference evidence="3" key="1">
    <citation type="journal article" date="2017" name="Parasit. Vectors">
        <title>Sialotranscriptomics of Rhipicephalus zambeziensis reveals intricate expression profiles of secretory proteins and suggests tight temporal transcriptional regulation during blood-feeding.</title>
        <authorList>
            <person name="de Castro M.H."/>
            <person name="de Klerk D."/>
            <person name="Pienaar R."/>
            <person name="Rees D.J.G."/>
            <person name="Mans B.J."/>
        </authorList>
    </citation>
    <scope>NUCLEOTIDE SEQUENCE</scope>
    <source>
        <tissue evidence="3">Salivary glands</tissue>
    </source>
</reference>